<feature type="compositionally biased region" description="Basic and acidic residues" evidence="4">
    <location>
        <begin position="40"/>
        <end position="57"/>
    </location>
</feature>
<sequence>MNKSRIILLVVALGLSGALYTLPKYVVEDENGTENGVSQVEEHSADDGHDHSDHDGEMASHMSLMTEEKKEKLEKMTFSFNNSQSPEEKSIFADSLRTLYASVGRLDSAVKYAELAIPENPNAENLRVVADAYYEVFSVAMSAEQAKDYGSKAQTYYEKVMEEWPDSLGVKTRLAMTYLPTGQPMKAARMLKDVLKQEPEHEEALYNLGMMSIQSFQYDKGVERFQALLKIDPQNLQARYYLAVCYAELGKKESAKAEFNQVKNMSDDPVVHSTVDNYLKQL</sequence>
<gene>
    <name evidence="5" type="ORF">HNQ88_000077</name>
</gene>
<feature type="region of interest" description="Disordered" evidence="4">
    <location>
        <begin position="32"/>
        <end position="57"/>
    </location>
</feature>
<name>A0AAE4BQ21_9BACT</name>
<evidence type="ECO:0000256" key="1">
    <source>
        <dbReference type="ARBA" id="ARBA00022737"/>
    </source>
</evidence>
<feature type="repeat" description="TPR" evidence="3">
    <location>
        <begin position="202"/>
        <end position="235"/>
    </location>
</feature>
<dbReference type="EMBL" id="JAVDQD010000001">
    <property type="protein sequence ID" value="MDR6237101.1"/>
    <property type="molecule type" value="Genomic_DNA"/>
</dbReference>
<accession>A0AAE4BQ21</accession>
<dbReference type="InterPro" id="IPR051012">
    <property type="entry name" value="CellSynth/LPSAsmb/PSIAsmb"/>
</dbReference>
<proteinExistence type="predicted"/>
<dbReference type="SUPFAM" id="SSF48452">
    <property type="entry name" value="TPR-like"/>
    <property type="match status" value="1"/>
</dbReference>
<dbReference type="PANTHER" id="PTHR45586">
    <property type="entry name" value="TPR REPEAT-CONTAINING PROTEIN PA4667"/>
    <property type="match status" value="1"/>
</dbReference>
<comment type="caution">
    <text evidence="5">The sequence shown here is derived from an EMBL/GenBank/DDBJ whole genome shotgun (WGS) entry which is preliminary data.</text>
</comment>
<dbReference type="InterPro" id="IPR019734">
    <property type="entry name" value="TPR_rpt"/>
</dbReference>
<dbReference type="RefSeq" id="WP_309936538.1">
    <property type="nucleotide sequence ID" value="NZ_AP025305.1"/>
</dbReference>
<keyword evidence="1" id="KW-0677">Repeat</keyword>
<protein>
    <submittedName>
        <fullName evidence="5">Tetratricopeptide (TPR) repeat protein</fullName>
    </submittedName>
</protein>
<keyword evidence="6" id="KW-1185">Reference proteome</keyword>
<dbReference type="InterPro" id="IPR011990">
    <property type="entry name" value="TPR-like_helical_dom_sf"/>
</dbReference>
<evidence type="ECO:0000256" key="2">
    <source>
        <dbReference type="ARBA" id="ARBA00022803"/>
    </source>
</evidence>
<organism evidence="5 6">
    <name type="scientific">Aureibacter tunicatorum</name>
    <dbReference type="NCBI Taxonomy" id="866807"/>
    <lineage>
        <taxon>Bacteria</taxon>
        <taxon>Pseudomonadati</taxon>
        <taxon>Bacteroidota</taxon>
        <taxon>Cytophagia</taxon>
        <taxon>Cytophagales</taxon>
        <taxon>Persicobacteraceae</taxon>
        <taxon>Aureibacter</taxon>
    </lineage>
</organism>
<dbReference type="Gene3D" id="1.25.40.10">
    <property type="entry name" value="Tetratricopeptide repeat domain"/>
    <property type="match status" value="1"/>
</dbReference>
<dbReference type="Proteomes" id="UP001185092">
    <property type="component" value="Unassembled WGS sequence"/>
</dbReference>
<keyword evidence="2 3" id="KW-0802">TPR repeat</keyword>
<dbReference type="PROSITE" id="PS50005">
    <property type="entry name" value="TPR"/>
    <property type="match status" value="1"/>
</dbReference>
<reference evidence="5" key="1">
    <citation type="submission" date="2023-07" db="EMBL/GenBank/DDBJ databases">
        <title>Genomic Encyclopedia of Type Strains, Phase IV (KMG-IV): sequencing the most valuable type-strain genomes for metagenomic binning, comparative biology and taxonomic classification.</title>
        <authorList>
            <person name="Goeker M."/>
        </authorList>
    </citation>
    <scope>NUCLEOTIDE SEQUENCE</scope>
    <source>
        <strain evidence="5">DSM 26174</strain>
    </source>
</reference>
<dbReference type="SMART" id="SM00028">
    <property type="entry name" value="TPR"/>
    <property type="match status" value="3"/>
</dbReference>
<evidence type="ECO:0000313" key="6">
    <source>
        <dbReference type="Proteomes" id="UP001185092"/>
    </source>
</evidence>
<evidence type="ECO:0000256" key="4">
    <source>
        <dbReference type="SAM" id="MobiDB-lite"/>
    </source>
</evidence>
<dbReference type="PANTHER" id="PTHR45586:SF1">
    <property type="entry name" value="LIPOPOLYSACCHARIDE ASSEMBLY PROTEIN B"/>
    <property type="match status" value="1"/>
</dbReference>
<dbReference type="Pfam" id="PF14559">
    <property type="entry name" value="TPR_19"/>
    <property type="match status" value="2"/>
</dbReference>
<evidence type="ECO:0000256" key="3">
    <source>
        <dbReference type="PROSITE-ProRule" id="PRU00339"/>
    </source>
</evidence>
<evidence type="ECO:0000313" key="5">
    <source>
        <dbReference type="EMBL" id="MDR6237101.1"/>
    </source>
</evidence>
<dbReference type="AlphaFoldDB" id="A0AAE4BQ21"/>